<dbReference type="InterPro" id="IPR010730">
    <property type="entry name" value="HET"/>
</dbReference>
<gene>
    <name evidence="3" type="ORF">ZT1E4_G11160</name>
</gene>
<name>A0A2H1H7Q0_ZYMTR</name>
<feature type="domain" description="Heterokaryon incompatibility" evidence="2">
    <location>
        <begin position="165"/>
        <end position="283"/>
    </location>
</feature>
<organism evidence="3 4">
    <name type="scientific">Zymoseptoria tritici ST99CH_1E4</name>
    <dbReference type="NCBI Taxonomy" id="1276532"/>
    <lineage>
        <taxon>Eukaryota</taxon>
        <taxon>Fungi</taxon>
        <taxon>Dikarya</taxon>
        <taxon>Ascomycota</taxon>
        <taxon>Pezizomycotina</taxon>
        <taxon>Dothideomycetes</taxon>
        <taxon>Dothideomycetidae</taxon>
        <taxon>Mycosphaerellales</taxon>
        <taxon>Mycosphaerellaceae</taxon>
        <taxon>Zymoseptoria</taxon>
    </lineage>
</organism>
<dbReference type="Proteomes" id="UP000245764">
    <property type="component" value="Chromosome 13"/>
</dbReference>
<feature type="chain" id="PRO_5013850161" description="Heterokaryon incompatibility domain-containing protein" evidence="1">
    <location>
        <begin position="23"/>
        <end position="360"/>
    </location>
</feature>
<dbReference type="EMBL" id="LT854265">
    <property type="protein sequence ID" value="SMR61847.1"/>
    <property type="molecule type" value="Genomic_DNA"/>
</dbReference>
<dbReference type="AlphaFoldDB" id="A0A2H1H7Q0"/>
<evidence type="ECO:0000259" key="2">
    <source>
        <dbReference type="Pfam" id="PF06985"/>
    </source>
</evidence>
<protein>
    <recommendedName>
        <fullName evidence="2">Heterokaryon incompatibility domain-containing protein</fullName>
    </recommendedName>
</protein>
<evidence type="ECO:0000313" key="3">
    <source>
        <dbReference type="EMBL" id="SMR61847.1"/>
    </source>
</evidence>
<dbReference type="Pfam" id="PF06985">
    <property type="entry name" value="HET"/>
    <property type="match status" value="1"/>
</dbReference>
<dbReference type="InterPro" id="IPR052895">
    <property type="entry name" value="HetReg/Transcr_Mod"/>
</dbReference>
<reference evidence="4" key="1">
    <citation type="submission" date="2017-05" db="EMBL/GenBank/DDBJ databases">
        <authorList>
            <person name="Song R."/>
            <person name="Chenine A.L."/>
            <person name="Ruprecht R.M."/>
        </authorList>
    </citation>
    <scope>NUCLEOTIDE SEQUENCE [LARGE SCALE GENOMIC DNA]</scope>
</reference>
<keyword evidence="1" id="KW-0732">Signal</keyword>
<dbReference type="PANTHER" id="PTHR24148">
    <property type="entry name" value="ANKYRIN REPEAT DOMAIN-CONTAINING PROTEIN 39 HOMOLOG-RELATED"/>
    <property type="match status" value="1"/>
</dbReference>
<sequence length="360" mass="40020">MQARTLLGLINWLLALLFNDHANPTIVCAAGMQANAYGPIVGQKANPATELLADRDCGRYCTTVRLTTIAESSTEVLSPARLNTPVQSPEMFDKDVLISARTLTIGGREYVRDRNEHKIKYSGPYVHEPLSGPRTFRLLRIHPGAYTEVISVEMYEANPGESPSFDALSYTWNLDPTWSVSKGKTVADKKREQRHILCNGRTLHITMNLYHALTEFRRTKSESPIWADQVCINQQDNVEEVAQLAIMTDIYRSASTVIVWLGTLNKSREWALTFLESLPDERIARTLSTYCITIGLAESLKIDRQLEIMAAAFDSGPPLEVTVRSSILETQGPEAEVRPEYYAAGLVGSDAQTAQGTDVN</sequence>
<proteinExistence type="predicted"/>
<feature type="signal peptide" evidence="1">
    <location>
        <begin position="1"/>
        <end position="22"/>
    </location>
</feature>
<evidence type="ECO:0000313" key="4">
    <source>
        <dbReference type="Proteomes" id="UP000245764"/>
    </source>
</evidence>
<accession>A0A2H1H7Q0</accession>
<dbReference type="PANTHER" id="PTHR24148:SF64">
    <property type="entry name" value="HETEROKARYON INCOMPATIBILITY DOMAIN-CONTAINING PROTEIN"/>
    <property type="match status" value="1"/>
</dbReference>
<evidence type="ECO:0000256" key="1">
    <source>
        <dbReference type="SAM" id="SignalP"/>
    </source>
</evidence>